<reference evidence="1 2" key="1">
    <citation type="submission" date="2013-02" db="EMBL/GenBank/DDBJ databases">
        <authorList>
            <person name="Genoscope - CEA"/>
        </authorList>
    </citation>
    <scope>NUCLEOTIDE SEQUENCE [LARGE SCALE GENOMIC DNA]</scope>
    <source>
        <strain evidence="1 2">STM 2683</strain>
    </source>
</reference>
<evidence type="ECO:0000313" key="1">
    <source>
        <dbReference type="EMBL" id="CCV06520.1"/>
    </source>
</evidence>
<evidence type="ECO:0000313" key="2">
    <source>
        <dbReference type="Proteomes" id="UP000012062"/>
    </source>
</evidence>
<protein>
    <submittedName>
        <fullName evidence="1">Uncharacterized protein</fullName>
    </submittedName>
</protein>
<gene>
    <name evidence="1" type="ORF">MESS2_320046</name>
</gene>
<sequence>MVAIADGITDDMRRKAAVGSAPQEGRLWVMGVNSAGANERPLRVEPDRLGVIGFDLTCTRKST</sequence>
<proteinExistence type="predicted"/>
<dbReference type="AlphaFoldDB" id="M5EQZ1"/>
<dbReference type="EMBL" id="CAUM01000098">
    <property type="protein sequence ID" value="CCV06520.1"/>
    <property type="molecule type" value="Genomic_DNA"/>
</dbReference>
<comment type="caution">
    <text evidence="1">The sequence shown here is derived from an EMBL/GenBank/DDBJ whole genome shotgun (WGS) entry which is preliminary data.</text>
</comment>
<organism evidence="1 2">
    <name type="scientific">Mesorhizobium metallidurans STM 2683</name>
    <dbReference type="NCBI Taxonomy" id="1297569"/>
    <lineage>
        <taxon>Bacteria</taxon>
        <taxon>Pseudomonadati</taxon>
        <taxon>Pseudomonadota</taxon>
        <taxon>Alphaproteobacteria</taxon>
        <taxon>Hyphomicrobiales</taxon>
        <taxon>Phyllobacteriaceae</taxon>
        <taxon>Mesorhizobium</taxon>
    </lineage>
</organism>
<keyword evidence="2" id="KW-1185">Reference proteome</keyword>
<name>M5EQZ1_9HYPH</name>
<dbReference type="Proteomes" id="UP000012062">
    <property type="component" value="Unassembled WGS sequence"/>
</dbReference>
<accession>M5EQZ1</accession>